<dbReference type="GO" id="GO:0005506">
    <property type="term" value="F:iron ion binding"/>
    <property type="evidence" value="ECO:0007669"/>
    <property type="project" value="InterPro"/>
</dbReference>
<comment type="similarity">
    <text evidence="2 7">Belongs to the cytochrome P450 family.</text>
</comment>
<dbReference type="PRINTS" id="PR00465">
    <property type="entry name" value="EP450IV"/>
</dbReference>
<dbReference type="Gene3D" id="1.10.630.10">
    <property type="entry name" value="Cytochrome P450"/>
    <property type="match status" value="1"/>
</dbReference>
<keyword evidence="3 6" id="KW-0479">Metal-binding</keyword>
<keyword evidence="9" id="KW-1185">Reference proteome</keyword>
<protein>
    <submittedName>
        <fullName evidence="8">Cytochrome P450</fullName>
    </submittedName>
</protein>
<dbReference type="EMBL" id="MU152341">
    <property type="protein sequence ID" value="KAF9440668.1"/>
    <property type="molecule type" value="Genomic_DNA"/>
</dbReference>
<feature type="binding site" description="axial binding residue" evidence="6">
    <location>
        <position position="53"/>
    </location>
    <ligand>
        <name>heme</name>
        <dbReference type="ChEBI" id="CHEBI:30413"/>
    </ligand>
    <ligandPart>
        <name>Fe</name>
        <dbReference type="ChEBI" id="CHEBI:18248"/>
    </ligandPart>
</feature>
<keyword evidence="4 7" id="KW-0560">Oxidoreductase</keyword>
<evidence type="ECO:0000256" key="7">
    <source>
        <dbReference type="RuleBase" id="RU000461"/>
    </source>
</evidence>
<evidence type="ECO:0000256" key="3">
    <source>
        <dbReference type="ARBA" id="ARBA00022723"/>
    </source>
</evidence>
<evidence type="ECO:0000256" key="4">
    <source>
        <dbReference type="ARBA" id="ARBA00023002"/>
    </source>
</evidence>
<proteinExistence type="inferred from homology"/>
<sequence>VTVTGTPTHSDFNYYTDPQEFQGFRFADMDPLKWQMTALNPEYMLFGLGRHACPGRFFAVAEMKAIVARILLNYDIKLTDEEAGRPKDVWFTGLFITPTIKARISLKKRGN</sequence>
<evidence type="ECO:0000256" key="1">
    <source>
        <dbReference type="ARBA" id="ARBA00001971"/>
    </source>
</evidence>
<dbReference type="AlphaFoldDB" id="A0A9P5WXG0"/>
<gene>
    <name evidence="8" type="ORF">P691DRAFT_686864</name>
</gene>
<evidence type="ECO:0000256" key="6">
    <source>
        <dbReference type="PIRSR" id="PIRSR602403-1"/>
    </source>
</evidence>
<comment type="caution">
    <text evidence="8">The sequence shown here is derived from an EMBL/GenBank/DDBJ whole genome shotgun (WGS) entry which is preliminary data.</text>
</comment>
<dbReference type="InterPro" id="IPR036396">
    <property type="entry name" value="Cyt_P450_sf"/>
</dbReference>
<keyword evidence="5 6" id="KW-0408">Iron</keyword>
<dbReference type="OrthoDB" id="3248974at2759"/>
<evidence type="ECO:0000313" key="9">
    <source>
        <dbReference type="Proteomes" id="UP000807342"/>
    </source>
</evidence>
<dbReference type="PROSITE" id="PS00086">
    <property type="entry name" value="CYTOCHROME_P450"/>
    <property type="match status" value="1"/>
</dbReference>
<feature type="non-terminal residue" evidence="8">
    <location>
        <position position="1"/>
    </location>
</feature>
<comment type="cofactor">
    <cofactor evidence="1 6">
        <name>heme</name>
        <dbReference type="ChEBI" id="CHEBI:30413"/>
    </cofactor>
</comment>
<dbReference type="GO" id="GO:0004497">
    <property type="term" value="F:monooxygenase activity"/>
    <property type="evidence" value="ECO:0007669"/>
    <property type="project" value="UniProtKB-KW"/>
</dbReference>
<accession>A0A9P5WXG0</accession>
<reference evidence="8" key="1">
    <citation type="submission" date="2020-11" db="EMBL/GenBank/DDBJ databases">
        <authorList>
            <consortium name="DOE Joint Genome Institute"/>
            <person name="Ahrendt S."/>
            <person name="Riley R."/>
            <person name="Andreopoulos W."/>
            <person name="Labutti K."/>
            <person name="Pangilinan J."/>
            <person name="Ruiz-Duenas F.J."/>
            <person name="Barrasa J.M."/>
            <person name="Sanchez-Garcia M."/>
            <person name="Camarero S."/>
            <person name="Miyauchi S."/>
            <person name="Serrano A."/>
            <person name="Linde D."/>
            <person name="Babiker R."/>
            <person name="Drula E."/>
            <person name="Ayuso-Fernandez I."/>
            <person name="Pacheco R."/>
            <person name="Padilla G."/>
            <person name="Ferreira P."/>
            <person name="Barriuso J."/>
            <person name="Kellner H."/>
            <person name="Castanera R."/>
            <person name="Alfaro M."/>
            <person name="Ramirez L."/>
            <person name="Pisabarro A.G."/>
            <person name="Kuo A."/>
            <person name="Tritt A."/>
            <person name="Lipzen A."/>
            <person name="He G."/>
            <person name="Yan M."/>
            <person name="Ng V."/>
            <person name="Cullen D."/>
            <person name="Martin F."/>
            <person name="Rosso M.-N."/>
            <person name="Henrissat B."/>
            <person name="Hibbett D."/>
            <person name="Martinez A.T."/>
            <person name="Grigoriev I.V."/>
        </authorList>
    </citation>
    <scope>NUCLEOTIDE SEQUENCE</scope>
    <source>
        <strain evidence="8">MF-IS2</strain>
    </source>
</reference>
<dbReference type="SUPFAM" id="SSF48264">
    <property type="entry name" value="Cytochrome P450"/>
    <property type="match status" value="1"/>
</dbReference>
<keyword evidence="6 7" id="KW-0349">Heme</keyword>
<dbReference type="InterPro" id="IPR002403">
    <property type="entry name" value="Cyt_P450_E_grp-IV"/>
</dbReference>
<name>A0A9P5WXG0_9AGAR</name>
<organism evidence="8 9">
    <name type="scientific">Macrolepiota fuliginosa MF-IS2</name>
    <dbReference type="NCBI Taxonomy" id="1400762"/>
    <lineage>
        <taxon>Eukaryota</taxon>
        <taxon>Fungi</taxon>
        <taxon>Dikarya</taxon>
        <taxon>Basidiomycota</taxon>
        <taxon>Agaricomycotina</taxon>
        <taxon>Agaricomycetes</taxon>
        <taxon>Agaricomycetidae</taxon>
        <taxon>Agaricales</taxon>
        <taxon>Agaricineae</taxon>
        <taxon>Agaricaceae</taxon>
        <taxon>Macrolepiota</taxon>
    </lineage>
</organism>
<evidence type="ECO:0000313" key="8">
    <source>
        <dbReference type="EMBL" id="KAF9440668.1"/>
    </source>
</evidence>
<dbReference type="GO" id="GO:0016705">
    <property type="term" value="F:oxidoreductase activity, acting on paired donors, with incorporation or reduction of molecular oxygen"/>
    <property type="evidence" value="ECO:0007669"/>
    <property type="project" value="InterPro"/>
</dbReference>
<dbReference type="InterPro" id="IPR017972">
    <property type="entry name" value="Cyt_P450_CS"/>
</dbReference>
<dbReference type="Proteomes" id="UP000807342">
    <property type="component" value="Unassembled WGS sequence"/>
</dbReference>
<dbReference type="InterPro" id="IPR001128">
    <property type="entry name" value="Cyt_P450"/>
</dbReference>
<evidence type="ECO:0000256" key="5">
    <source>
        <dbReference type="ARBA" id="ARBA00023004"/>
    </source>
</evidence>
<dbReference type="Pfam" id="PF00067">
    <property type="entry name" value="p450"/>
    <property type="match status" value="1"/>
</dbReference>
<keyword evidence="7" id="KW-0503">Monooxygenase</keyword>
<evidence type="ECO:0000256" key="2">
    <source>
        <dbReference type="ARBA" id="ARBA00010617"/>
    </source>
</evidence>
<dbReference type="PANTHER" id="PTHR46206">
    <property type="entry name" value="CYTOCHROME P450"/>
    <property type="match status" value="1"/>
</dbReference>
<dbReference type="GO" id="GO:0020037">
    <property type="term" value="F:heme binding"/>
    <property type="evidence" value="ECO:0007669"/>
    <property type="project" value="InterPro"/>
</dbReference>